<sequence>MFESIINYFQFSQSELNAISLSIKVAVVAIISSLPFAIFIAWLLARKEFWGKSILNGIVHLPLVLPPVVIGYLLLASMGRNGIIGKHLLEWFGFTFGFSWYGAALASAVVAFPLVMRSIRLALESVDFKLEQAARTLGASSVRVFFTITLPLSLPGILAGVILGFARSLGEFGSTITFVSNIPNVTQTIPLAMYSYIETPGAEDSAARLCIIAIIISLISLLLSEWLAKRTQQKLGQTAK</sequence>
<evidence type="ECO:0000256" key="3">
    <source>
        <dbReference type="ARBA" id="ARBA00007069"/>
    </source>
</evidence>
<dbReference type="PANTHER" id="PTHR30183">
    <property type="entry name" value="MOLYBDENUM TRANSPORT SYSTEM PERMEASE PROTEIN MODB"/>
    <property type="match status" value="1"/>
</dbReference>
<evidence type="ECO:0000256" key="1">
    <source>
        <dbReference type="ARBA" id="ARBA00002949"/>
    </source>
</evidence>
<evidence type="ECO:0000313" key="14">
    <source>
        <dbReference type="EMBL" id="EIJ68831.1"/>
    </source>
</evidence>
<dbReference type="OrthoDB" id="9795403at2"/>
<dbReference type="Gene3D" id="1.10.3720.10">
    <property type="entry name" value="MetI-like"/>
    <property type="match status" value="1"/>
</dbReference>
<reference evidence="14" key="1">
    <citation type="submission" date="2012-03" db="EMBL/GenBank/DDBJ databases">
        <authorList>
            <person name="Harkins D.M."/>
            <person name="Madupu R."/>
            <person name="Durkin A.S."/>
            <person name="Torralba M."/>
            <person name="Methe B."/>
            <person name="Sutton G.G."/>
            <person name="Nelson K.E."/>
        </authorList>
    </citation>
    <scope>NUCLEOTIDE SEQUENCE [LARGE SCALE GENOMIC DNA]</scope>
    <source>
        <strain evidence="14">CCUG 2042</strain>
    </source>
</reference>
<keyword evidence="15" id="KW-1185">Reference proteome</keyword>
<protein>
    <recommendedName>
        <fullName evidence="12">Molybdenum transport system permease</fullName>
    </recommendedName>
</protein>
<evidence type="ECO:0000256" key="12">
    <source>
        <dbReference type="RuleBase" id="RU365097"/>
    </source>
</evidence>
<dbReference type="PROSITE" id="PS50928">
    <property type="entry name" value="ABC_TM1"/>
    <property type="match status" value="1"/>
</dbReference>
<feature type="transmembrane region" description="Helical" evidence="11">
    <location>
        <begin position="57"/>
        <end position="78"/>
    </location>
</feature>
<gene>
    <name evidence="14" type="primary">modB</name>
    <name evidence="14" type="ORF">HMPREF1052_1372</name>
</gene>
<evidence type="ECO:0000256" key="2">
    <source>
        <dbReference type="ARBA" id="ARBA00004429"/>
    </source>
</evidence>
<feature type="transmembrane region" description="Helical" evidence="11">
    <location>
        <begin position="206"/>
        <end position="228"/>
    </location>
</feature>
<dbReference type="PANTHER" id="PTHR30183:SF3">
    <property type="entry name" value="MOLYBDENUM TRANSPORT SYSTEM PERMEASE PROTEIN MODB"/>
    <property type="match status" value="1"/>
</dbReference>
<evidence type="ECO:0000256" key="8">
    <source>
        <dbReference type="ARBA" id="ARBA00022692"/>
    </source>
</evidence>
<keyword evidence="8 11" id="KW-0812">Transmembrane</keyword>
<comment type="subcellular location">
    <subcellularLocation>
        <location evidence="2 12">Cell inner membrane</location>
        <topology evidence="2 12">Multi-pass membrane protein</topology>
    </subcellularLocation>
    <subcellularLocation>
        <location evidence="11">Cell membrane</location>
        <topology evidence="11">Multi-pass membrane protein</topology>
    </subcellularLocation>
</comment>
<evidence type="ECO:0000259" key="13">
    <source>
        <dbReference type="PROSITE" id="PS50928"/>
    </source>
</evidence>
<keyword evidence="4 11" id="KW-0813">Transport</keyword>
<evidence type="ECO:0000313" key="15">
    <source>
        <dbReference type="Proteomes" id="UP000006457"/>
    </source>
</evidence>
<evidence type="ECO:0000256" key="9">
    <source>
        <dbReference type="ARBA" id="ARBA00022989"/>
    </source>
</evidence>
<feature type="domain" description="ABC transmembrane type-1" evidence="13">
    <location>
        <begin position="19"/>
        <end position="224"/>
    </location>
</feature>
<evidence type="ECO:0000256" key="6">
    <source>
        <dbReference type="ARBA" id="ARBA00022505"/>
    </source>
</evidence>
<keyword evidence="5" id="KW-1003">Cell membrane</keyword>
<accession>I3DAT8</accession>
<dbReference type="InterPro" id="IPR011867">
    <property type="entry name" value="ModB_ABC"/>
</dbReference>
<feature type="transmembrane region" description="Helical" evidence="11">
    <location>
        <begin position="144"/>
        <end position="166"/>
    </location>
</feature>
<keyword evidence="7 12" id="KW-0997">Cell inner membrane</keyword>
<evidence type="ECO:0000256" key="7">
    <source>
        <dbReference type="ARBA" id="ARBA00022519"/>
    </source>
</evidence>
<dbReference type="PATRIC" id="fig|1095749.3.peg.1476"/>
<keyword evidence="6 12" id="KW-0500">Molybdenum</keyword>
<keyword evidence="9 11" id="KW-1133">Transmembrane helix</keyword>
<dbReference type="GO" id="GO:0015098">
    <property type="term" value="F:molybdate ion transmembrane transporter activity"/>
    <property type="evidence" value="ECO:0007669"/>
    <property type="project" value="UniProtKB-UniRule"/>
</dbReference>
<evidence type="ECO:0000256" key="4">
    <source>
        <dbReference type="ARBA" id="ARBA00022448"/>
    </source>
</evidence>
<dbReference type="GO" id="GO:0005886">
    <property type="term" value="C:plasma membrane"/>
    <property type="evidence" value="ECO:0007669"/>
    <property type="project" value="UniProtKB-SubCell"/>
</dbReference>
<dbReference type="EMBL" id="AJSX01000034">
    <property type="protein sequence ID" value="EIJ68831.1"/>
    <property type="molecule type" value="Genomic_DNA"/>
</dbReference>
<dbReference type="Proteomes" id="UP000006457">
    <property type="component" value="Unassembled WGS sequence"/>
</dbReference>
<feature type="transmembrane region" description="Helical" evidence="11">
    <location>
        <begin position="21"/>
        <end position="45"/>
    </location>
</feature>
<evidence type="ECO:0000256" key="10">
    <source>
        <dbReference type="ARBA" id="ARBA00023136"/>
    </source>
</evidence>
<dbReference type="eggNOG" id="COG4149">
    <property type="taxonomic scope" value="Bacteria"/>
</dbReference>
<keyword evidence="10 11" id="KW-0472">Membrane</keyword>
<comment type="function">
    <text evidence="1 12">Part of the binding-protein-dependent transport system for molybdenum; probably responsible for the translocation of the substrate across the membrane.</text>
</comment>
<dbReference type="Pfam" id="PF00528">
    <property type="entry name" value="BPD_transp_1"/>
    <property type="match status" value="1"/>
</dbReference>
<dbReference type="SUPFAM" id="SSF161098">
    <property type="entry name" value="MetI-like"/>
    <property type="match status" value="1"/>
</dbReference>
<dbReference type="NCBIfam" id="NF006939">
    <property type="entry name" value="PRK09421.1"/>
    <property type="match status" value="1"/>
</dbReference>
<comment type="similarity">
    <text evidence="3 12">Belongs to the binding-protein-dependent transport system permease family. CysTW subfamily.</text>
</comment>
<dbReference type="RefSeq" id="WP_005761075.1">
    <property type="nucleotide sequence ID" value="NZ_AJSX01000034.1"/>
</dbReference>
<dbReference type="InterPro" id="IPR000515">
    <property type="entry name" value="MetI-like"/>
</dbReference>
<dbReference type="AlphaFoldDB" id="I3DAT8"/>
<feature type="transmembrane region" description="Helical" evidence="11">
    <location>
        <begin position="98"/>
        <end position="123"/>
    </location>
</feature>
<comment type="caution">
    <text evidence="14">The sequence shown here is derived from an EMBL/GenBank/DDBJ whole genome shotgun (WGS) entry which is preliminary data.</text>
</comment>
<organism evidence="14 15">
    <name type="scientific">Pasteurella bettyae CCUG 2042</name>
    <dbReference type="NCBI Taxonomy" id="1095749"/>
    <lineage>
        <taxon>Bacteria</taxon>
        <taxon>Pseudomonadati</taxon>
        <taxon>Pseudomonadota</taxon>
        <taxon>Gammaproteobacteria</taxon>
        <taxon>Pasteurellales</taxon>
        <taxon>Pasteurellaceae</taxon>
        <taxon>Pasteurella</taxon>
    </lineage>
</organism>
<dbReference type="NCBIfam" id="TIGR02141">
    <property type="entry name" value="modB_ABC"/>
    <property type="match status" value="1"/>
</dbReference>
<name>I3DAT8_9PAST</name>
<dbReference type="CDD" id="cd06261">
    <property type="entry name" value="TM_PBP2"/>
    <property type="match status" value="1"/>
</dbReference>
<proteinExistence type="inferred from homology"/>
<evidence type="ECO:0000256" key="11">
    <source>
        <dbReference type="RuleBase" id="RU363032"/>
    </source>
</evidence>
<dbReference type="FunFam" id="1.10.3720.10:FF:000018">
    <property type="entry name" value="Molybdenum transport system permease"/>
    <property type="match status" value="1"/>
</dbReference>
<dbReference type="InterPro" id="IPR035906">
    <property type="entry name" value="MetI-like_sf"/>
</dbReference>
<evidence type="ECO:0000256" key="5">
    <source>
        <dbReference type="ARBA" id="ARBA00022475"/>
    </source>
</evidence>